<organism evidence="3 4">
    <name type="scientific">Camellia sinensis var. sinensis</name>
    <name type="common">China tea</name>
    <dbReference type="NCBI Taxonomy" id="542762"/>
    <lineage>
        <taxon>Eukaryota</taxon>
        <taxon>Viridiplantae</taxon>
        <taxon>Streptophyta</taxon>
        <taxon>Embryophyta</taxon>
        <taxon>Tracheophyta</taxon>
        <taxon>Spermatophyta</taxon>
        <taxon>Magnoliopsida</taxon>
        <taxon>eudicotyledons</taxon>
        <taxon>Gunneridae</taxon>
        <taxon>Pentapetalae</taxon>
        <taxon>asterids</taxon>
        <taxon>Ericales</taxon>
        <taxon>Theaceae</taxon>
        <taxon>Camellia</taxon>
    </lineage>
</organism>
<dbReference type="PANTHER" id="PTHR47016:SF1">
    <property type="entry name" value="ATP-DEPENDENT CLP PROTEASE ATP-BINDING SUBUNIT CLPT1, CHLOROPLASTIC"/>
    <property type="match status" value="1"/>
</dbReference>
<dbReference type="SUPFAM" id="SSF81923">
    <property type="entry name" value="Double Clp-N motif"/>
    <property type="match status" value="1"/>
</dbReference>
<dbReference type="Proteomes" id="UP000306102">
    <property type="component" value="Unassembled WGS sequence"/>
</dbReference>
<dbReference type="EMBL" id="SDRB02003467">
    <property type="protein sequence ID" value="THG17621.1"/>
    <property type="molecule type" value="Genomic_DNA"/>
</dbReference>
<name>A0A4S4ELW0_CAMSN</name>
<evidence type="ECO:0000259" key="2">
    <source>
        <dbReference type="PROSITE" id="PS51903"/>
    </source>
</evidence>
<keyword evidence="1" id="KW-0677">Repeat</keyword>
<dbReference type="AlphaFoldDB" id="A0A4S4ELW0"/>
<feature type="domain" description="Clp R" evidence="2">
    <location>
        <begin position="82"/>
        <end position="278"/>
    </location>
</feature>
<comment type="caution">
    <text evidence="3">The sequence shown here is derived from an EMBL/GenBank/DDBJ whole genome shotgun (WGS) entry which is preliminary data.</text>
</comment>
<dbReference type="STRING" id="542762.A0A4S4ELW0"/>
<dbReference type="PANTHER" id="PTHR47016">
    <property type="entry name" value="ATP-DEPENDENT CLP PROTEASE ATP-BINDING SUBUNIT CLPT1, CHLOROPLASTIC"/>
    <property type="match status" value="1"/>
</dbReference>
<keyword evidence="4" id="KW-1185">Reference proteome</keyword>
<dbReference type="InterPro" id="IPR044217">
    <property type="entry name" value="CLPT1/2"/>
</dbReference>
<evidence type="ECO:0000313" key="3">
    <source>
        <dbReference type="EMBL" id="THG17621.1"/>
    </source>
</evidence>
<dbReference type="InterPro" id="IPR004176">
    <property type="entry name" value="Clp_R_N"/>
</dbReference>
<dbReference type="Pfam" id="PF02861">
    <property type="entry name" value="Clp_N"/>
    <property type="match status" value="1"/>
</dbReference>
<gene>
    <name evidence="3" type="ORF">TEA_014730</name>
</gene>
<dbReference type="InterPro" id="IPR036628">
    <property type="entry name" value="Clp_N_dom_sf"/>
</dbReference>
<accession>A0A4S4ELW0</accession>
<proteinExistence type="predicted"/>
<sequence>MATNTISLLPIPSSFRKSDNFPLPHPLILKPDNSLSSFIGTHLSIQLTNPWNRLSNHRRSTVATVSFSLPTAKPERGSSEKLPKWSARAIKSFAMAELEARKLKYPNTGTEALLMGILVEGTSLAAKFLRANGITLFKVRDETVNLLGRSDLYFFSPEHPPLTEPAQRALDWAVDEKLKSGSIFSSTGCDDLQLLALKLEDLKPCRFVSHSVMISISTHIQLLGENGEITTTHLLLGIWSEKESAGHKIMAALGFDDEKAKEIAKSSYCFRCLEAAGNRLNDERVGGTFDNGIHFVGYGCNKVFGVGAIQSRKQVTSQLRNSNSCVREDNE</sequence>
<reference evidence="3 4" key="1">
    <citation type="journal article" date="2018" name="Proc. Natl. Acad. Sci. U.S.A.">
        <title>Draft genome sequence of Camellia sinensis var. sinensis provides insights into the evolution of the tea genome and tea quality.</title>
        <authorList>
            <person name="Wei C."/>
            <person name="Yang H."/>
            <person name="Wang S."/>
            <person name="Zhao J."/>
            <person name="Liu C."/>
            <person name="Gao L."/>
            <person name="Xia E."/>
            <person name="Lu Y."/>
            <person name="Tai Y."/>
            <person name="She G."/>
            <person name="Sun J."/>
            <person name="Cao H."/>
            <person name="Tong W."/>
            <person name="Gao Q."/>
            <person name="Li Y."/>
            <person name="Deng W."/>
            <person name="Jiang X."/>
            <person name="Wang W."/>
            <person name="Chen Q."/>
            <person name="Zhang S."/>
            <person name="Li H."/>
            <person name="Wu J."/>
            <person name="Wang P."/>
            <person name="Li P."/>
            <person name="Shi C."/>
            <person name="Zheng F."/>
            <person name="Jian J."/>
            <person name="Huang B."/>
            <person name="Shan D."/>
            <person name="Shi M."/>
            <person name="Fang C."/>
            <person name="Yue Y."/>
            <person name="Li F."/>
            <person name="Li D."/>
            <person name="Wei S."/>
            <person name="Han B."/>
            <person name="Jiang C."/>
            <person name="Yin Y."/>
            <person name="Xia T."/>
            <person name="Zhang Z."/>
            <person name="Bennetzen J.L."/>
            <person name="Zhao S."/>
            <person name="Wan X."/>
        </authorList>
    </citation>
    <scope>NUCLEOTIDE SEQUENCE [LARGE SCALE GENOMIC DNA]</scope>
    <source>
        <strain evidence="4">cv. Shuchazao</strain>
        <tissue evidence="3">Leaf</tissue>
    </source>
</reference>
<evidence type="ECO:0000256" key="1">
    <source>
        <dbReference type="PROSITE-ProRule" id="PRU01251"/>
    </source>
</evidence>
<dbReference type="Gene3D" id="1.10.1780.10">
    <property type="entry name" value="Clp, N-terminal domain"/>
    <property type="match status" value="1"/>
</dbReference>
<dbReference type="PROSITE" id="PS51903">
    <property type="entry name" value="CLP_R"/>
    <property type="match status" value="1"/>
</dbReference>
<evidence type="ECO:0000313" key="4">
    <source>
        <dbReference type="Proteomes" id="UP000306102"/>
    </source>
</evidence>
<protein>
    <recommendedName>
        <fullName evidence="2">Clp R domain-containing protein</fullName>
    </recommendedName>
</protein>